<reference evidence="1" key="1">
    <citation type="submission" date="2021-01" db="EMBL/GenBank/DDBJ databases">
        <authorList>
            <person name="Corre E."/>
            <person name="Pelletier E."/>
            <person name="Niang G."/>
            <person name="Scheremetjew M."/>
            <person name="Finn R."/>
            <person name="Kale V."/>
            <person name="Holt S."/>
            <person name="Cochrane G."/>
            <person name="Meng A."/>
            <person name="Brown T."/>
            <person name="Cohen L."/>
        </authorList>
    </citation>
    <scope>NUCLEOTIDE SEQUENCE</scope>
    <source>
        <strain evidence="1">CCMP1661</strain>
    </source>
</reference>
<dbReference type="SUPFAM" id="SSF50630">
    <property type="entry name" value="Acid proteases"/>
    <property type="match status" value="1"/>
</dbReference>
<dbReference type="InterPro" id="IPR021109">
    <property type="entry name" value="Peptidase_aspartic_dom_sf"/>
</dbReference>
<protein>
    <recommendedName>
        <fullName evidence="2">Peptidase A2 domain-containing protein</fullName>
    </recommendedName>
</protein>
<proteinExistence type="predicted"/>
<dbReference type="PROSITE" id="PS00141">
    <property type="entry name" value="ASP_PROTEASE"/>
    <property type="match status" value="1"/>
</dbReference>
<name>A0A7S2V1W7_9STRA</name>
<gene>
    <name evidence="1" type="ORF">FJAP1339_LOCUS6513</name>
</gene>
<organism evidence="1">
    <name type="scientific">Fibrocapsa japonica</name>
    <dbReference type="NCBI Taxonomy" id="94617"/>
    <lineage>
        <taxon>Eukaryota</taxon>
        <taxon>Sar</taxon>
        <taxon>Stramenopiles</taxon>
        <taxon>Ochrophyta</taxon>
        <taxon>Raphidophyceae</taxon>
        <taxon>Chattonellales</taxon>
        <taxon>Chattonellaceae</taxon>
        <taxon>Fibrocapsa</taxon>
    </lineage>
</organism>
<dbReference type="EMBL" id="HBHR01013221">
    <property type="protein sequence ID" value="CAD9864541.1"/>
    <property type="molecule type" value="Transcribed_RNA"/>
</dbReference>
<dbReference type="InterPro" id="IPR001969">
    <property type="entry name" value="Aspartic_peptidase_AS"/>
</dbReference>
<sequence>MEEDLEGMERIPIEILKLTLLPTVIITLNGVDIPALLDTGSPVTVLNSAAAKLAKLETVQPDAQPEAEGKKGGGFNPFAKIQDNFKATQVIAQAASRGDVLVIAGAQGGRVELWKTRELASLSLGEGLVEFPDFKAYVGDLPGLAALGGLGEDSPPAAVLGMDVLKRKNTMIYRQNEVFF</sequence>
<evidence type="ECO:0008006" key="2">
    <source>
        <dbReference type="Google" id="ProtNLM"/>
    </source>
</evidence>
<dbReference type="AlphaFoldDB" id="A0A7S2V1W7"/>
<accession>A0A7S2V1W7</accession>
<dbReference type="GO" id="GO:0004190">
    <property type="term" value="F:aspartic-type endopeptidase activity"/>
    <property type="evidence" value="ECO:0007669"/>
    <property type="project" value="InterPro"/>
</dbReference>
<dbReference type="GO" id="GO:0006508">
    <property type="term" value="P:proteolysis"/>
    <property type="evidence" value="ECO:0007669"/>
    <property type="project" value="InterPro"/>
</dbReference>
<evidence type="ECO:0000313" key="1">
    <source>
        <dbReference type="EMBL" id="CAD9864541.1"/>
    </source>
</evidence>
<dbReference type="Gene3D" id="2.40.70.10">
    <property type="entry name" value="Acid Proteases"/>
    <property type="match status" value="1"/>
</dbReference>